<proteinExistence type="predicted"/>
<comment type="caution">
    <text evidence="3">The sequence shown here is derived from an EMBL/GenBank/DDBJ whole genome shotgun (WGS) entry which is preliminary data.</text>
</comment>
<evidence type="ECO:0000313" key="4">
    <source>
        <dbReference type="Proteomes" id="UP000298663"/>
    </source>
</evidence>
<evidence type="ECO:0000259" key="2">
    <source>
        <dbReference type="PROSITE" id="PS51029"/>
    </source>
</evidence>
<protein>
    <recommendedName>
        <fullName evidence="2">MADF domain-containing protein</fullName>
    </recommendedName>
</protein>
<dbReference type="AlphaFoldDB" id="A0A4V6A2S9"/>
<dbReference type="PROSITE" id="PS51029">
    <property type="entry name" value="MADF"/>
    <property type="match status" value="1"/>
</dbReference>
<keyword evidence="4" id="KW-1185">Reference proteome</keyword>
<accession>A0A4V6A2S9</accession>
<feature type="region of interest" description="Disordered" evidence="1">
    <location>
        <begin position="146"/>
        <end position="181"/>
    </location>
</feature>
<dbReference type="EMBL" id="AZBU02000004">
    <property type="protein sequence ID" value="TKR80325.1"/>
    <property type="molecule type" value="Genomic_DNA"/>
</dbReference>
<dbReference type="InterPro" id="IPR006578">
    <property type="entry name" value="MADF-dom"/>
</dbReference>
<feature type="domain" description="MADF" evidence="2">
    <location>
        <begin position="42"/>
        <end position="136"/>
    </location>
</feature>
<dbReference type="Pfam" id="PF10545">
    <property type="entry name" value="MADF_DNA_bdg"/>
    <property type="match status" value="1"/>
</dbReference>
<organism evidence="3 4">
    <name type="scientific">Steinernema carpocapsae</name>
    <name type="common">Entomopathogenic nematode</name>
    <dbReference type="NCBI Taxonomy" id="34508"/>
    <lineage>
        <taxon>Eukaryota</taxon>
        <taxon>Metazoa</taxon>
        <taxon>Ecdysozoa</taxon>
        <taxon>Nematoda</taxon>
        <taxon>Chromadorea</taxon>
        <taxon>Rhabditida</taxon>
        <taxon>Tylenchina</taxon>
        <taxon>Panagrolaimomorpha</taxon>
        <taxon>Strongyloidoidea</taxon>
        <taxon>Steinernematidae</taxon>
        <taxon>Steinernema</taxon>
    </lineage>
</organism>
<dbReference type="Proteomes" id="UP000298663">
    <property type="component" value="Unassembled WGS sequence"/>
</dbReference>
<name>A0A4V6A2S9_STECR</name>
<dbReference type="PANTHER" id="PTHR12243">
    <property type="entry name" value="MADF DOMAIN TRANSCRIPTION FACTOR"/>
    <property type="match status" value="1"/>
</dbReference>
<dbReference type="InterPro" id="IPR039353">
    <property type="entry name" value="TF_Adf1"/>
</dbReference>
<evidence type="ECO:0000256" key="1">
    <source>
        <dbReference type="SAM" id="MobiDB-lite"/>
    </source>
</evidence>
<reference evidence="3 4" key="2">
    <citation type="journal article" date="2019" name="G3 (Bethesda)">
        <title>Hybrid Assembly of the Genome of the Entomopathogenic Nematode Steinernema carpocapsae Identifies the X-Chromosome.</title>
        <authorList>
            <person name="Serra L."/>
            <person name="Macchietto M."/>
            <person name="Macias-Munoz A."/>
            <person name="McGill C.J."/>
            <person name="Rodriguez I.M."/>
            <person name="Rodriguez B."/>
            <person name="Murad R."/>
            <person name="Mortazavi A."/>
        </authorList>
    </citation>
    <scope>NUCLEOTIDE SEQUENCE [LARGE SCALE GENOMIC DNA]</scope>
    <source>
        <strain evidence="3 4">ALL</strain>
    </source>
</reference>
<feature type="compositionally biased region" description="Low complexity" evidence="1">
    <location>
        <begin position="19"/>
        <end position="34"/>
    </location>
</feature>
<dbReference type="SMART" id="SM00595">
    <property type="entry name" value="MADF"/>
    <property type="match status" value="1"/>
</dbReference>
<feature type="compositionally biased region" description="Basic and acidic residues" evidence="1">
    <location>
        <begin position="146"/>
        <end position="155"/>
    </location>
</feature>
<gene>
    <name evidence="3" type="ORF">L596_014414</name>
</gene>
<evidence type="ECO:0000313" key="3">
    <source>
        <dbReference type="EMBL" id="TKR80325.1"/>
    </source>
</evidence>
<feature type="region of interest" description="Disordered" evidence="1">
    <location>
        <begin position="1"/>
        <end position="34"/>
    </location>
</feature>
<sequence length="255" mass="28552">MAMDDLPAARERRMQPAVSAASTSTHHAHPGSSTWSFQNTRDLIRLVSESAEIWDATLPEHSSAGDVQAAWQRVSYTNGRSAMENKNRWKYLRNYFLRLLRRLGTPKGPNAKGPTVLRTPRWEHWDDFAFMMPADISALQLQPPHEMKAVKRAASDEDDELSNPGSDSHRQPSDTPMMMQSSMPPMAEILSMPPPPIPPHGGPMSSAPPIDRFDAFGSYIADTLRSMPLDQALENITDITKMLNDRQLSSLRNGY</sequence>
<dbReference type="PANTHER" id="PTHR12243:SF67">
    <property type="entry name" value="COREPRESSOR OF PANGOLIN, ISOFORM A-RELATED"/>
    <property type="match status" value="1"/>
</dbReference>
<reference evidence="3 4" key="1">
    <citation type="journal article" date="2015" name="Genome Biol.">
        <title>Comparative genomics of Steinernema reveals deeply conserved gene regulatory networks.</title>
        <authorList>
            <person name="Dillman A.R."/>
            <person name="Macchietto M."/>
            <person name="Porter C.F."/>
            <person name="Rogers A."/>
            <person name="Williams B."/>
            <person name="Antoshechkin I."/>
            <person name="Lee M.M."/>
            <person name="Goodwin Z."/>
            <person name="Lu X."/>
            <person name="Lewis E.E."/>
            <person name="Goodrich-Blair H."/>
            <person name="Stock S.P."/>
            <person name="Adams B.J."/>
            <person name="Sternberg P.W."/>
            <person name="Mortazavi A."/>
        </authorList>
    </citation>
    <scope>NUCLEOTIDE SEQUENCE [LARGE SCALE GENOMIC DNA]</scope>
    <source>
        <strain evidence="3 4">ALL</strain>
    </source>
</reference>